<gene>
    <name evidence="1" type="ORF">BCV71DRAFT_166269</name>
</gene>
<sequence length="147" mass="16591">LSLQHLNVVRSAIASVYQVVHAQEPSLGNHALVQQFFKARKRTRSKLPNRNQEIFDIDLKLVLVENWGATKDLPLDKLQKKTLVLLTIATMWRPRSDLGNLQHRDVTFVEFEGKIIGATLAARQPKASKIGITMSENLCPVKTLHAF</sequence>
<dbReference type="VEuPathDB" id="FungiDB:BCV72DRAFT_207318"/>
<evidence type="ECO:0000313" key="1">
    <source>
        <dbReference type="EMBL" id="ORE17488.1"/>
    </source>
</evidence>
<evidence type="ECO:0000313" key="2">
    <source>
        <dbReference type="Proteomes" id="UP000242381"/>
    </source>
</evidence>
<dbReference type="Proteomes" id="UP000242381">
    <property type="component" value="Unassembled WGS sequence"/>
</dbReference>
<feature type="non-terminal residue" evidence="1">
    <location>
        <position position="1"/>
    </location>
</feature>
<reference evidence="1 2" key="1">
    <citation type="journal article" date="2016" name="Proc. Natl. Acad. Sci. U.S.A.">
        <title>Lipid metabolic changes in an early divergent fungus govern the establishment of a mutualistic symbiosis with endobacteria.</title>
        <authorList>
            <person name="Lastovetsky O.A."/>
            <person name="Gaspar M.L."/>
            <person name="Mondo S.J."/>
            <person name="LaButti K.M."/>
            <person name="Sandor L."/>
            <person name="Grigoriev I.V."/>
            <person name="Henry S.A."/>
            <person name="Pawlowska T.E."/>
        </authorList>
    </citation>
    <scope>NUCLEOTIDE SEQUENCE [LARGE SCALE GENOMIC DNA]</scope>
    <source>
        <strain evidence="1 2">ATCC 11559</strain>
    </source>
</reference>
<protein>
    <submittedName>
        <fullName evidence="1">Uncharacterized protein</fullName>
    </submittedName>
</protein>
<name>A0A1X0S017_RHIZD</name>
<dbReference type="EMBL" id="KV921354">
    <property type="protein sequence ID" value="ORE17488.1"/>
    <property type="molecule type" value="Genomic_DNA"/>
</dbReference>
<organism evidence="1 2">
    <name type="scientific">Rhizopus microsporus</name>
    <dbReference type="NCBI Taxonomy" id="58291"/>
    <lineage>
        <taxon>Eukaryota</taxon>
        <taxon>Fungi</taxon>
        <taxon>Fungi incertae sedis</taxon>
        <taxon>Mucoromycota</taxon>
        <taxon>Mucoromycotina</taxon>
        <taxon>Mucoromycetes</taxon>
        <taxon>Mucorales</taxon>
        <taxon>Mucorineae</taxon>
        <taxon>Rhizopodaceae</taxon>
        <taxon>Rhizopus</taxon>
    </lineage>
</organism>
<dbReference type="AlphaFoldDB" id="A0A1X0S017"/>
<accession>A0A1X0S017</accession>
<feature type="non-terminal residue" evidence="1">
    <location>
        <position position="147"/>
    </location>
</feature>
<proteinExistence type="predicted"/>